<keyword evidence="12" id="KW-1185">Reference proteome</keyword>
<evidence type="ECO:0000256" key="4">
    <source>
        <dbReference type="ARBA" id="ARBA00022692"/>
    </source>
</evidence>
<evidence type="ECO:0000256" key="10">
    <source>
        <dbReference type="SAM" id="Phobius"/>
    </source>
</evidence>
<dbReference type="Pfam" id="PF00854">
    <property type="entry name" value="PTR2"/>
    <property type="match status" value="2"/>
</dbReference>
<accession>A0A3M7S3Y4</accession>
<dbReference type="OrthoDB" id="205993at2759"/>
<feature type="transmembrane region" description="Helical" evidence="10">
    <location>
        <begin position="644"/>
        <end position="664"/>
    </location>
</feature>
<comment type="caution">
    <text evidence="11">The sequence shown here is derived from an EMBL/GenBank/DDBJ whole genome shotgun (WGS) entry which is preliminary data.</text>
</comment>
<protein>
    <submittedName>
        <fullName evidence="11">Solute carrier family 15 member 2-like</fullName>
    </submittedName>
</protein>
<organism evidence="11 12">
    <name type="scientific">Brachionus plicatilis</name>
    <name type="common">Marine rotifer</name>
    <name type="synonym">Brachionus muelleri</name>
    <dbReference type="NCBI Taxonomy" id="10195"/>
    <lineage>
        <taxon>Eukaryota</taxon>
        <taxon>Metazoa</taxon>
        <taxon>Spiralia</taxon>
        <taxon>Gnathifera</taxon>
        <taxon>Rotifera</taxon>
        <taxon>Eurotatoria</taxon>
        <taxon>Monogononta</taxon>
        <taxon>Pseudotrocha</taxon>
        <taxon>Ploima</taxon>
        <taxon>Brachionidae</taxon>
        <taxon>Brachionus</taxon>
    </lineage>
</organism>
<keyword evidence="4 10" id="KW-0812">Transmembrane</keyword>
<dbReference type="GO" id="GO:0022857">
    <property type="term" value="F:transmembrane transporter activity"/>
    <property type="evidence" value="ECO:0007669"/>
    <property type="project" value="InterPro"/>
</dbReference>
<feature type="transmembrane region" description="Helical" evidence="10">
    <location>
        <begin position="110"/>
        <end position="130"/>
    </location>
</feature>
<dbReference type="EMBL" id="REGN01002094">
    <property type="protein sequence ID" value="RNA30350.1"/>
    <property type="molecule type" value="Genomic_DNA"/>
</dbReference>
<keyword evidence="6" id="KW-0653">Protein transport</keyword>
<feature type="transmembrane region" description="Helical" evidence="10">
    <location>
        <begin position="178"/>
        <end position="198"/>
    </location>
</feature>
<dbReference type="InterPro" id="IPR036259">
    <property type="entry name" value="MFS_trans_sf"/>
</dbReference>
<dbReference type="FunFam" id="1.20.1250.20:FF:000049">
    <property type="entry name" value="Solute carrier family 15 member 2"/>
    <property type="match status" value="1"/>
</dbReference>
<dbReference type="CDD" id="cd17347">
    <property type="entry name" value="MFS_SLC15A1_2_like"/>
    <property type="match status" value="1"/>
</dbReference>
<feature type="transmembrane region" description="Helical" evidence="10">
    <location>
        <begin position="375"/>
        <end position="392"/>
    </location>
</feature>
<keyword evidence="7 10" id="KW-1133">Transmembrane helix</keyword>
<dbReference type="Gene3D" id="1.20.1250.20">
    <property type="entry name" value="MFS general substrate transporter like domains"/>
    <property type="match status" value="2"/>
</dbReference>
<evidence type="ECO:0000256" key="9">
    <source>
        <dbReference type="SAM" id="MobiDB-lite"/>
    </source>
</evidence>
<dbReference type="InterPro" id="IPR018456">
    <property type="entry name" value="PTR2_symporter_CS"/>
</dbReference>
<evidence type="ECO:0000313" key="11">
    <source>
        <dbReference type="EMBL" id="RNA30350.1"/>
    </source>
</evidence>
<name>A0A3M7S3Y4_BRAPC</name>
<feature type="transmembrane region" description="Helical" evidence="10">
    <location>
        <begin position="83"/>
        <end position="103"/>
    </location>
</feature>
<dbReference type="GO" id="GO:0006857">
    <property type="term" value="P:oligopeptide transport"/>
    <property type="evidence" value="ECO:0007669"/>
    <property type="project" value="InterPro"/>
</dbReference>
<evidence type="ECO:0000256" key="6">
    <source>
        <dbReference type="ARBA" id="ARBA00022927"/>
    </source>
</evidence>
<dbReference type="GO" id="GO:0015031">
    <property type="term" value="P:protein transport"/>
    <property type="evidence" value="ECO:0007669"/>
    <property type="project" value="UniProtKB-KW"/>
</dbReference>
<gene>
    <name evidence="11" type="ORF">BpHYR1_050042</name>
</gene>
<reference evidence="11 12" key="1">
    <citation type="journal article" date="2018" name="Sci. Rep.">
        <title>Genomic signatures of local adaptation to the degree of environmental predictability in rotifers.</title>
        <authorList>
            <person name="Franch-Gras L."/>
            <person name="Hahn C."/>
            <person name="Garcia-Roger E.M."/>
            <person name="Carmona M.J."/>
            <person name="Serra M."/>
            <person name="Gomez A."/>
        </authorList>
    </citation>
    <scope>NUCLEOTIDE SEQUENCE [LARGE SCALE GENOMIC DNA]</scope>
    <source>
        <strain evidence="11">HYR1</strain>
    </source>
</reference>
<keyword evidence="3" id="KW-0813">Transport</keyword>
<dbReference type="PROSITE" id="PS01022">
    <property type="entry name" value="PTR2_1"/>
    <property type="match status" value="1"/>
</dbReference>
<comment type="similarity">
    <text evidence="2">Belongs to the major facilitator superfamily. Proton-dependent oligopeptide transporter (POT/PTR) (TC 2.A.17) family.</text>
</comment>
<feature type="transmembrane region" description="Helical" evidence="10">
    <location>
        <begin position="341"/>
        <end position="363"/>
    </location>
</feature>
<evidence type="ECO:0000256" key="1">
    <source>
        <dbReference type="ARBA" id="ARBA00004141"/>
    </source>
</evidence>
<dbReference type="GO" id="GO:0016020">
    <property type="term" value="C:membrane"/>
    <property type="evidence" value="ECO:0007669"/>
    <property type="project" value="UniProtKB-SubCell"/>
</dbReference>
<feature type="transmembrane region" description="Helical" evidence="10">
    <location>
        <begin position="608"/>
        <end position="632"/>
    </location>
</feature>
<feature type="transmembrane region" description="Helical" evidence="10">
    <location>
        <begin position="210"/>
        <end position="236"/>
    </location>
</feature>
<evidence type="ECO:0000256" key="3">
    <source>
        <dbReference type="ARBA" id="ARBA00022448"/>
    </source>
</evidence>
<dbReference type="Proteomes" id="UP000276133">
    <property type="component" value="Unassembled WGS sequence"/>
</dbReference>
<evidence type="ECO:0000313" key="12">
    <source>
        <dbReference type="Proteomes" id="UP000276133"/>
    </source>
</evidence>
<dbReference type="SUPFAM" id="SSF103473">
    <property type="entry name" value="MFS general substrate transporter"/>
    <property type="match status" value="2"/>
</dbReference>
<feature type="transmembrane region" description="Helical" evidence="10">
    <location>
        <begin position="292"/>
        <end position="310"/>
    </location>
</feature>
<comment type="subcellular location">
    <subcellularLocation>
        <location evidence="1">Membrane</location>
        <topology evidence="1">Multi-pass membrane protein</topology>
    </subcellularLocation>
</comment>
<sequence>MSSQKGVEENANVEGGKNSLQVAESNQTGPNAKKEKYPYVVFLIIVNEFCERFSFYGMRTILFIYFTQFIRLDENTATAVYHAYSSLCYFTPILGAIIADGFIGLYSTIVSLSVVYLIGEIIVTLTSIAPLGAPNVYGPVIGLILIAFGTGGIKPCVSAFGGNQFKPSQTRYLENFFSVFYLSINVGSTLATILTPIFRSDVKCFGNDCYPLAFGVPALFMLVAIFLFLLGTPFYVRSKVQKGKNIILQTVQIIFCGIRNKIRMKKFIKKDHWLDYAEESNFSKQIISDVKAVVRVFVVFVPLPIFWTLYDQQGSRWTEQAQQLSGRIGRSFTIKPDQFQAINPILIVALVPIFDAFVYPFLAKFNLLKKQLQRILVGLLFASASFGVAAVLEKQMQSASSAANPMSQIRIINMASCDLELTYNSGEKLLEAAKVEYLKNQVYKLPDSFVDLVQESDQNVQFKCSGKNSGNLVMSKKNSKKVFIFYEDANGQVDSMEEFDFDFGKKIIGKSNIRFMTFNLDHTRYQAKLSGKNFTVNSYNKSTGYEEQSYANYLFEVTDKQNVQNSIKSDDFLLEICAKYTVFLFQNPITNKLDFVQMTDFYQNGVVIWWQLIQIFVMTVGEIMFSISGVSFAYSQAPASMKSVLQAIWFLTVAFGNLIVVIIAEARAIDDQVYEYVFFAGLMLLATIIFLALSYNYKYVEDQDKSDKKRKQNEVVPYEEDEKL</sequence>
<dbReference type="STRING" id="10195.A0A3M7S3Y4"/>
<keyword evidence="5" id="KW-0571">Peptide transport</keyword>
<proteinExistence type="inferred from homology"/>
<feature type="transmembrane region" description="Helical" evidence="10">
    <location>
        <begin position="53"/>
        <end position="71"/>
    </location>
</feature>
<evidence type="ECO:0000256" key="8">
    <source>
        <dbReference type="ARBA" id="ARBA00023136"/>
    </source>
</evidence>
<feature type="transmembrane region" description="Helical" evidence="10">
    <location>
        <begin position="136"/>
        <end position="157"/>
    </location>
</feature>
<dbReference type="AlphaFoldDB" id="A0A3M7S3Y4"/>
<evidence type="ECO:0000256" key="2">
    <source>
        <dbReference type="ARBA" id="ARBA00005982"/>
    </source>
</evidence>
<keyword evidence="8 10" id="KW-0472">Membrane</keyword>
<feature type="region of interest" description="Disordered" evidence="9">
    <location>
        <begin position="705"/>
        <end position="724"/>
    </location>
</feature>
<dbReference type="PANTHER" id="PTHR11654">
    <property type="entry name" value="OLIGOPEPTIDE TRANSPORTER-RELATED"/>
    <property type="match status" value="1"/>
</dbReference>
<evidence type="ECO:0000256" key="5">
    <source>
        <dbReference type="ARBA" id="ARBA00022856"/>
    </source>
</evidence>
<evidence type="ECO:0000256" key="7">
    <source>
        <dbReference type="ARBA" id="ARBA00022989"/>
    </source>
</evidence>
<feature type="transmembrane region" description="Helical" evidence="10">
    <location>
        <begin position="676"/>
        <end position="695"/>
    </location>
</feature>
<dbReference type="InterPro" id="IPR000109">
    <property type="entry name" value="POT_fam"/>
</dbReference>